<feature type="transmembrane region" description="Helical" evidence="8">
    <location>
        <begin position="12"/>
        <end position="34"/>
    </location>
</feature>
<reference evidence="11" key="1">
    <citation type="submission" date="2017-06" db="EMBL/GenBank/DDBJ databases">
        <authorList>
            <person name="Cremers G."/>
        </authorList>
    </citation>
    <scope>NUCLEOTIDE SEQUENCE [LARGE SCALE GENOMIC DNA]</scope>
</reference>
<evidence type="ECO:0000256" key="6">
    <source>
        <dbReference type="ARBA" id="ARBA00022989"/>
    </source>
</evidence>
<dbReference type="NCBIfam" id="TIGR00974">
    <property type="entry name" value="3a0107s02c"/>
    <property type="match status" value="1"/>
</dbReference>
<dbReference type="GO" id="GO:0005886">
    <property type="term" value="C:plasma membrane"/>
    <property type="evidence" value="ECO:0007669"/>
    <property type="project" value="UniProtKB-SubCell"/>
</dbReference>
<keyword evidence="4 8" id="KW-1003">Cell membrane</keyword>
<dbReference type="InterPro" id="IPR035906">
    <property type="entry name" value="MetI-like_sf"/>
</dbReference>
<evidence type="ECO:0000256" key="4">
    <source>
        <dbReference type="ARBA" id="ARBA00022475"/>
    </source>
</evidence>
<dbReference type="PANTHER" id="PTHR43470">
    <property type="entry name" value="PHOSPHATE TRANSPORT SYSTEM PERMEASE PROTEIN PSTA-RELATED"/>
    <property type="match status" value="1"/>
</dbReference>
<proteinExistence type="inferred from homology"/>
<keyword evidence="6 8" id="KW-1133">Transmembrane helix</keyword>
<evidence type="ECO:0000256" key="1">
    <source>
        <dbReference type="ARBA" id="ARBA00004651"/>
    </source>
</evidence>
<keyword evidence="3" id="KW-0813">Transport</keyword>
<dbReference type="PANTHER" id="PTHR43470:SF3">
    <property type="entry name" value="PHOSPHATE TRANSPORT SYSTEM PERMEASE PROTEIN PSTA-RELATED"/>
    <property type="match status" value="1"/>
</dbReference>
<dbReference type="EMBL" id="FZMP01000243">
    <property type="protein sequence ID" value="SNQ62836.1"/>
    <property type="molecule type" value="Genomic_DNA"/>
</dbReference>
<feature type="transmembrane region" description="Helical" evidence="8">
    <location>
        <begin position="110"/>
        <end position="130"/>
    </location>
</feature>
<feature type="transmembrane region" description="Helical" evidence="8">
    <location>
        <begin position="136"/>
        <end position="152"/>
    </location>
</feature>
<evidence type="ECO:0000256" key="8">
    <source>
        <dbReference type="RuleBase" id="RU363043"/>
    </source>
</evidence>
<accession>A0A284VU59</accession>
<feature type="domain" description="ABC transmembrane type-1" evidence="9">
    <location>
        <begin position="65"/>
        <end position="269"/>
    </location>
</feature>
<feature type="transmembrane region" description="Helical" evidence="8">
    <location>
        <begin position="69"/>
        <end position="90"/>
    </location>
</feature>
<gene>
    <name evidence="10" type="ORF">MNV_920003</name>
</gene>
<protein>
    <recommendedName>
        <fullName evidence="8">Phosphate transport system permease protein PstA</fullName>
    </recommendedName>
</protein>
<dbReference type="CDD" id="cd06261">
    <property type="entry name" value="TM_PBP2"/>
    <property type="match status" value="1"/>
</dbReference>
<dbReference type="AlphaFoldDB" id="A0A284VU59"/>
<dbReference type="Proteomes" id="UP000218615">
    <property type="component" value="Unassembled WGS sequence"/>
</dbReference>
<keyword evidence="5 8" id="KW-0812">Transmembrane</keyword>
<comment type="similarity">
    <text evidence="2 8">Belongs to the binding-protein-dependent transport system permease family. CysTW subfamily.</text>
</comment>
<dbReference type="PROSITE" id="PS50928">
    <property type="entry name" value="ABC_TM1"/>
    <property type="match status" value="1"/>
</dbReference>
<name>A0A284VU59_9EURY</name>
<evidence type="ECO:0000256" key="3">
    <source>
        <dbReference type="ARBA" id="ARBA00022448"/>
    </source>
</evidence>
<feature type="transmembrane region" description="Helical" evidence="8">
    <location>
        <begin position="251"/>
        <end position="272"/>
    </location>
</feature>
<evidence type="ECO:0000256" key="7">
    <source>
        <dbReference type="ARBA" id="ARBA00023136"/>
    </source>
</evidence>
<organism evidence="10 11">
    <name type="scientific">Candidatus Methanoperedens nitratireducens</name>
    <dbReference type="NCBI Taxonomy" id="1392998"/>
    <lineage>
        <taxon>Archaea</taxon>
        <taxon>Methanobacteriati</taxon>
        <taxon>Methanobacteriota</taxon>
        <taxon>Stenosarchaea group</taxon>
        <taxon>Methanomicrobia</taxon>
        <taxon>Methanosarcinales</taxon>
        <taxon>ANME-2 cluster</taxon>
        <taxon>Candidatus Methanoperedentaceae</taxon>
        <taxon>Candidatus Methanoperedens</taxon>
    </lineage>
</organism>
<keyword evidence="7 8" id="KW-0472">Membrane</keyword>
<sequence length="282" mass="30202">MDKLREEMIFKALMILSLAIVVGSLFIVVAVIVWNGAPALSLSMITQTSKGGYYLGKGGGILNAIVGSLYLGFGSLILALMISLPAALALQKDYIGKTKAAYYIRLSLDVLWGTPSIVYGAFGFIIMLYLGVRASLLGGIIVLTILQLPVMIRTMEEVIKMVPVELKEASYTLGATRFETTAGVVVRQALPGIVTAVILAFGRGIGDAASILFTAGYTDNLPRSLLDPVASLPLAVFFQLGTPFPEVQQRAYASALILLIIVLALSIASRALSKRFMKNIIR</sequence>
<evidence type="ECO:0000256" key="5">
    <source>
        <dbReference type="ARBA" id="ARBA00022692"/>
    </source>
</evidence>
<comment type="subcellular location">
    <subcellularLocation>
        <location evidence="1 8">Cell membrane</location>
        <topology evidence="1 8">Multi-pass membrane protein</topology>
    </subcellularLocation>
</comment>
<evidence type="ECO:0000259" key="9">
    <source>
        <dbReference type="PROSITE" id="PS50928"/>
    </source>
</evidence>
<evidence type="ECO:0000256" key="2">
    <source>
        <dbReference type="ARBA" id="ARBA00007069"/>
    </source>
</evidence>
<dbReference type="RefSeq" id="WP_096207350.1">
    <property type="nucleotide sequence ID" value="NZ_FZMP01000243.1"/>
</dbReference>
<dbReference type="InterPro" id="IPR000515">
    <property type="entry name" value="MetI-like"/>
</dbReference>
<comment type="caution">
    <text evidence="8">Lacks conserved residue(s) required for the propagation of feature annotation.</text>
</comment>
<dbReference type="Gene3D" id="1.10.3720.10">
    <property type="entry name" value="MetI-like"/>
    <property type="match status" value="1"/>
</dbReference>
<dbReference type="GO" id="GO:0035435">
    <property type="term" value="P:phosphate ion transmembrane transport"/>
    <property type="evidence" value="ECO:0007669"/>
    <property type="project" value="InterPro"/>
</dbReference>
<evidence type="ECO:0000313" key="11">
    <source>
        <dbReference type="Proteomes" id="UP000218615"/>
    </source>
</evidence>
<dbReference type="InterPro" id="IPR005672">
    <property type="entry name" value="Phosphate_PstA"/>
</dbReference>
<dbReference type="Pfam" id="PF00528">
    <property type="entry name" value="BPD_transp_1"/>
    <property type="match status" value="1"/>
</dbReference>
<dbReference type="STRING" id="1392998.ANME2D_03471"/>
<dbReference type="OrthoDB" id="338493at2157"/>
<dbReference type="GO" id="GO:0005315">
    <property type="term" value="F:phosphate transmembrane transporter activity"/>
    <property type="evidence" value="ECO:0007669"/>
    <property type="project" value="InterPro"/>
</dbReference>
<keyword evidence="11" id="KW-1185">Reference proteome</keyword>
<dbReference type="SUPFAM" id="SSF161098">
    <property type="entry name" value="MetI-like"/>
    <property type="match status" value="1"/>
</dbReference>
<evidence type="ECO:0000313" key="10">
    <source>
        <dbReference type="EMBL" id="SNQ62836.1"/>
    </source>
</evidence>